<dbReference type="EC" id="2.5.1.75" evidence="10"/>
<evidence type="ECO:0000256" key="13">
    <source>
        <dbReference type="RuleBase" id="RU003785"/>
    </source>
</evidence>
<dbReference type="Gene3D" id="1.10.20.140">
    <property type="match status" value="1"/>
</dbReference>
<feature type="region of interest" description="Interaction with substrate tRNA" evidence="10">
    <location>
        <begin position="38"/>
        <end position="41"/>
    </location>
</feature>
<evidence type="ECO:0000313" key="14">
    <source>
        <dbReference type="EMBL" id="OGY17880.1"/>
    </source>
</evidence>
<evidence type="ECO:0000256" key="8">
    <source>
        <dbReference type="ARBA" id="ARBA00022842"/>
    </source>
</evidence>
<comment type="similarity">
    <text evidence="3 10 13">Belongs to the IPP transferase family.</text>
</comment>
<evidence type="ECO:0000256" key="4">
    <source>
        <dbReference type="ARBA" id="ARBA00022679"/>
    </source>
</evidence>
<dbReference type="NCBIfam" id="TIGR00174">
    <property type="entry name" value="miaA"/>
    <property type="match status" value="1"/>
</dbReference>
<evidence type="ECO:0000256" key="2">
    <source>
        <dbReference type="ARBA" id="ARBA00003213"/>
    </source>
</evidence>
<comment type="caution">
    <text evidence="14">The sequence shown here is derived from an EMBL/GenBank/DDBJ whole genome shotgun (WGS) entry which is preliminary data.</text>
</comment>
<evidence type="ECO:0000256" key="12">
    <source>
        <dbReference type="RuleBase" id="RU003784"/>
    </source>
</evidence>
<comment type="caution">
    <text evidence="10">Lacks conserved residue(s) required for the propagation of feature annotation.</text>
</comment>
<sequence>MISRLRRLVVIGGPTATGKTSLAAALAKEFDGELISADSRQVYRGMDVGTGKDRPAGVKIWGYDLVNPDEDFSVADWVDFAWLAIRKLWAKNKLPIIVSGTGLYLKSLFDPPESLGVKPDKQLRRELGDWGIERLQQELRRVGPERFRQMNWSDQNNPRRLLRAIEVALGKVSQVAKVEQVAQENIAWVGLTAKRAVLKDRIKKRVIKRASEGMTGEVQKLIKKYNDWTKPAFSATGYREWRDYVESKVSGEEAVDRWQRVEIQYMRRQLTWFKKMPQFTWFDIGQETWQNEARRWICKKLRFPIER</sequence>
<name>A0A1G1VR79_9BACT</name>
<keyword evidence="7 10" id="KW-0067">ATP-binding</keyword>
<evidence type="ECO:0000256" key="11">
    <source>
        <dbReference type="RuleBase" id="RU003783"/>
    </source>
</evidence>
<accession>A0A1G1VR79</accession>
<comment type="subunit">
    <text evidence="10">Monomer.</text>
</comment>
<evidence type="ECO:0000256" key="9">
    <source>
        <dbReference type="ARBA" id="ARBA00049563"/>
    </source>
</evidence>
<evidence type="ECO:0000256" key="10">
    <source>
        <dbReference type="HAMAP-Rule" id="MF_00185"/>
    </source>
</evidence>
<organism evidence="14 15">
    <name type="scientific">Candidatus Chisholmbacteria bacterium RIFCSPHIGHO2_01_FULL_48_12</name>
    <dbReference type="NCBI Taxonomy" id="1797589"/>
    <lineage>
        <taxon>Bacteria</taxon>
        <taxon>Candidatus Chisholmiibacteriota</taxon>
    </lineage>
</organism>
<dbReference type="PANTHER" id="PTHR11088:SF60">
    <property type="entry name" value="TRNA DIMETHYLALLYLTRANSFERASE"/>
    <property type="match status" value="1"/>
</dbReference>
<feature type="site" description="Interaction with substrate tRNA" evidence="10">
    <location>
        <position position="101"/>
    </location>
</feature>
<evidence type="ECO:0000256" key="3">
    <source>
        <dbReference type="ARBA" id="ARBA00005842"/>
    </source>
</evidence>
<evidence type="ECO:0000256" key="6">
    <source>
        <dbReference type="ARBA" id="ARBA00022741"/>
    </source>
</evidence>
<dbReference type="Pfam" id="PF01715">
    <property type="entry name" value="IPPT"/>
    <property type="match status" value="1"/>
</dbReference>
<feature type="binding site" evidence="10">
    <location>
        <begin position="13"/>
        <end position="20"/>
    </location>
    <ligand>
        <name>ATP</name>
        <dbReference type="ChEBI" id="CHEBI:30616"/>
    </ligand>
</feature>
<comment type="cofactor">
    <cofactor evidence="1 10">
        <name>Mg(2+)</name>
        <dbReference type="ChEBI" id="CHEBI:18420"/>
    </cofactor>
</comment>
<dbReference type="InterPro" id="IPR027417">
    <property type="entry name" value="P-loop_NTPase"/>
</dbReference>
<dbReference type="GO" id="GO:0006400">
    <property type="term" value="P:tRNA modification"/>
    <property type="evidence" value="ECO:0007669"/>
    <property type="project" value="TreeGrafter"/>
</dbReference>
<dbReference type="Proteomes" id="UP000177324">
    <property type="component" value="Unassembled WGS sequence"/>
</dbReference>
<dbReference type="SUPFAM" id="SSF52540">
    <property type="entry name" value="P-loop containing nucleoside triphosphate hydrolases"/>
    <property type="match status" value="2"/>
</dbReference>
<dbReference type="PANTHER" id="PTHR11088">
    <property type="entry name" value="TRNA DIMETHYLALLYLTRANSFERASE"/>
    <property type="match status" value="1"/>
</dbReference>
<gene>
    <name evidence="10" type="primary">miaA</name>
    <name evidence="14" type="ORF">A2784_01625</name>
</gene>
<comment type="catalytic activity">
    <reaction evidence="9 10 11">
        <text>adenosine(37) in tRNA + dimethylallyl diphosphate = N(6)-dimethylallyladenosine(37) in tRNA + diphosphate</text>
        <dbReference type="Rhea" id="RHEA:26482"/>
        <dbReference type="Rhea" id="RHEA-COMP:10162"/>
        <dbReference type="Rhea" id="RHEA-COMP:10375"/>
        <dbReference type="ChEBI" id="CHEBI:33019"/>
        <dbReference type="ChEBI" id="CHEBI:57623"/>
        <dbReference type="ChEBI" id="CHEBI:74411"/>
        <dbReference type="ChEBI" id="CHEBI:74415"/>
        <dbReference type="EC" id="2.5.1.75"/>
    </reaction>
</comment>
<keyword evidence="4 10" id="KW-0808">Transferase</keyword>
<dbReference type="AlphaFoldDB" id="A0A1G1VR79"/>
<dbReference type="Gene3D" id="3.40.50.300">
    <property type="entry name" value="P-loop containing nucleotide triphosphate hydrolases"/>
    <property type="match status" value="1"/>
</dbReference>
<reference evidence="14 15" key="1">
    <citation type="journal article" date="2016" name="Nat. Commun.">
        <title>Thousands of microbial genomes shed light on interconnected biogeochemical processes in an aquifer system.</title>
        <authorList>
            <person name="Anantharaman K."/>
            <person name="Brown C.T."/>
            <person name="Hug L.A."/>
            <person name="Sharon I."/>
            <person name="Castelle C.J."/>
            <person name="Probst A.J."/>
            <person name="Thomas B.C."/>
            <person name="Singh A."/>
            <person name="Wilkins M.J."/>
            <person name="Karaoz U."/>
            <person name="Brodie E.L."/>
            <person name="Williams K.H."/>
            <person name="Hubbard S.S."/>
            <person name="Banfield J.F."/>
        </authorList>
    </citation>
    <scope>NUCLEOTIDE SEQUENCE [LARGE SCALE GENOMIC DNA]</scope>
</reference>
<keyword evidence="5 10" id="KW-0819">tRNA processing</keyword>
<dbReference type="InterPro" id="IPR039657">
    <property type="entry name" value="Dimethylallyltransferase"/>
</dbReference>
<proteinExistence type="inferred from homology"/>
<dbReference type="GO" id="GO:0052381">
    <property type="term" value="F:tRNA dimethylallyltransferase activity"/>
    <property type="evidence" value="ECO:0007669"/>
    <property type="project" value="UniProtKB-UniRule"/>
</dbReference>
<evidence type="ECO:0000256" key="1">
    <source>
        <dbReference type="ARBA" id="ARBA00001946"/>
    </source>
</evidence>
<evidence type="ECO:0000256" key="5">
    <source>
        <dbReference type="ARBA" id="ARBA00022694"/>
    </source>
</evidence>
<dbReference type="InterPro" id="IPR018022">
    <property type="entry name" value="IPT"/>
</dbReference>
<comment type="function">
    <text evidence="2 10 12">Catalyzes the transfer of a dimethylallyl group onto the adenine at position 37 in tRNAs that read codons beginning with uridine, leading to the formation of N6-(dimethylallyl)adenosine (i(6)A).</text>
</comment>
<dbReference type="GO" id="GO:0005524">
    <property type="term" value="F:ATP binding"/>
    <property type="evidence" value="ECO:0007669"/>
    <property type="project" value="UniProtKB-UniRule"/>
</dbReference>
<feature type="binding site" evidence="10">
    <location>
        <begin position="15"/>
        <end position="20"/>
    </location>
    <ligand>
        <name>substrate</name>
    </ligand>
</feature>
<keyword evidence="6 10" id="KW-0547">Nucleotide-binding</keyword>
<evidence type="ECO:0000313" key="15">
    <source>
        <dbReference type="Proteomes" id="UP000177324"/>
    </source>
</evidence>
<evidence type="ECO:0000256" key="7">
    <source>
        <dbReference type="ARBA" id="ARBA00022840"/>
    </source>
</evidence>
<dbReference type="HAMAP" id="MF_00185">
    <property type="entry name" value="IPP_trans"/>
    <property type="match status" value="1"/>
</dbReference>
<protein>
    <recommendedName>
        <fullName evidence="10">tRNA dimethylallyltransferase</fullName>
        <ecNumber evidence="10">2.5.1.75</ecNumber>
    </recommendedName>
    <alternativeName>
        <fullName evidence="10">Dimethylallyl diphosphate:tRNA dimethylallyltransferase</fullName>
        <shortName evidence="10">DMAPP:tRNA dimethylallyltransferase</shortName>
        <shortName evidence="10">DMATase</shortName>
    </alternativeName>
    <alternativeName>
        <fullName evidence="10">Isopentenyl-diphosphate:tRNA isopentenyltransferase</fullName>
        <shortName evidence="10">IPP transferase</shortName>
        <shortName evidence="10">IPPT</shortName>
        <shortName evidence="10">IPTase</shortName>
    </alternativeName>
</protein>
<dbReference type="EMBL" id="MHCH01000014">
    <property type="protein sequence ID" value="OGY17880.1"/>
    <property type="molecule type" value="Genomic_DNA"/>
</dbReference>
<keyword evidence="8 10" id="KW-0460">Magnesium</keyword>
<feature type="site" description="Interaction with substrate tRNA" evidence="10">
    <location>
        <position position="124"/>
    </location>
</feature>
<dbReference type="STRING" id="1797589.A2784_01625"/>